<protein>
    <submittedName>
        <fullName evidence="2">Uncharacterized protein</fullName>
    </submittedName>
</protein>
<comment type="caution">
    <text evidence="2">The sequence shown here is derived from an EMBL/GenBank/DDBJ whole genome shotgun (WGS) entry which is preliminary data.</text>
</comment>
<accession>A0ABX5JAX7</accession>
<sequence>MSGDSKILTLSYAGFTCALEGFADPFSLAGPIAAHFREAEARGSAPEAAVLQRIAEGAVLVAADAAGVTLRAAAAAAPEPAAASVAARLMRLRAAMEAARHPMAQAEAQSRRAAPQPMSVPAHREAAAEEAVRAFVAAERAEQAQTEARERAQTLARARSRIGRLKAEPDPQLLEELARIEQELATPCPAHDAGRQLAEATGEDAVERILDKTRSQMGAPESRRRISALSHLKAAVAATVAERLSGGPPEDEGNRLGAYRDDLARVVRPGGADGHPPPLLLGLGERVDPAGAGDEGAAPARTPPRP</sequence>
<gene>
    <name evidence="2" type="ORF">C8J29_102693</name>
</gene>
<dbReference type="EMBL" id="PZZW01000002">
    <property type="protein sequence ID" value="PTM80611.1"/>
    <property type="molecule type" value="Genomic_DNA"/>
</dbReference>
<evidence type="ECO:0000256" key="1">
    <source>
        <dbReference type="SAM" id="MobiDB-lite"/>
    </source>
</evidence>
<name>A0ABX5JAX7_9RHOB</name>
<proteinExistence type="predicted"/>
<feature type="region of interest" description="Disordered" evidence="1">
    <location>
        <begin position="267"/>
        <end position="306"/>
    </location>
</feature>
<evidence type="ECO:0000313" key="3">
    <source>
        <dbReference type="Proteomes" id="UP000240800"/>
    </source>
</evidence>
<feature type="compositionally biased region" description="Low complexity" evidence="1">
    <location>
        <begin position="280"/>
        <end position="300"/>
    </location>
</feature>
<evidence type="ECO:0000313" key="2">
    <source>
        <dbReference type="EMBL" id="PTM80611.1"/>
    </source>
</evidence>
<organism evidence="2 3">
    <name type="scientific">Cereibacter johrii</name>
    <dbReference type="NCBI Taxonomy" id="445629"/>
    <lineage>
        <taxon>Bacteria</taxon>
        <taxon>Pseudomonadati</taxon>
        <taxon>Pseudomonadota</taxon>
        <taxon>Alphaproteobacteria</taxon>
        <taxon>Rhodobacterales</taxon>
        <taxon>Paracoccaceae</taxon>
        <taxon>Cereibacter</taxon>
    </lineage>
</organism>
<reference evidence="2 3" key="1">
    <citation type="submission" date="2018-04" db="EMBL/GenBank/DDBJ databases">
        <title>Genomic Encyclopedia of Type Strains, Phase III (KMG-III): the genomes of soil and plant-associated and newly described type strains.</title>
        <authorList>
            <person name="Whitman W."/>
        </authorList>
    </citation>
    <scope>NUCLEOTIDE SEQUENCE [LARGE SCALE GENOMIC DNA]</scope>
    <source>
        <strain evidence="2 3">JA192</strain>
    </source>
</reference>
<keyword evidence="3" id="KW-1185">Reference proteome</keyword>
<dbReference type="RefSeq" id="WP_108223188.1">
    <property type="nucleotide sequence ID" value="NZ_PZZW01000002.1"/>
</dbReference>
<dbReference type="Proteomes" id="UP000240800">
    <property type="component" value="Unassembled WGS sequence"/>
</dbReference>